<evidence type="ECO:0000256" key="1">
    <source>
        <dbReference type="SAM" id="MobiDB-lite"/>
    </source>
</evidence>
<keyword evidence="3" id="KW-1185">Reference proteome</keyword>
<dbReference type="EMBL" id="JAQOWY010000400">
    <property type="protein sequence ID" value="KAK1842690.1"/>
    <property type="molecule type" value="Genomic_DNA"/>
</dbReference>
<evidence type="ECO:0000313" key="3">
    <source>
        <dbReference type="Proteomes" id="UP001243330"/>
    </source>
</evidence>
<dbReference type="AlphaFoldDB" id="A0AAD9A836"/>
<protein>
    <submittedName>
        <fullName evidence="2">Uncharacterized protein</fullName>
    </submittedName>
</protein>
<feature type="region of interest" description="Disordered" evidence="1">
    <location>
        <begin position="1"/>
        <end position="35"/>
    </location>
</feature>
<accession>A0AAD9A836</accession>
<dbReference type="Proteomes" id="UP001243330">
    <property type="component" value="Unassembled WGS sequence"/>
</dbReference>
<feature type="compositionally biased region" description="Polar residues" evidence="1">
    <location>
        <begin position="12"/>
        <end position="21"/>
    </location>
</feature>
<evidence type="ECO:0000313" key="2">
    <source>
        <dbReference type="EMBL" id="KAK1842690.1"/>
    </source>
</evidence>
<feature type="compositionally biased region" description="Basic and acidic residues" evidence="1">
    <location>
        <begin position="26"/>
        <end position="35"/>
    </location>
</feature>
<proteinExistence type="predicted"/>
<comment type="caution">
    <text evidence="2">The sequence shown here is derived from an EMBL/GenBank/DDBJ whole genome shotgun (WGS) entry which is preliminary data.</text>
</comment>
<organism evidence="2 3">
    <name type="scientific">Colletotrichum chrysophilum</name>
    <dbReference type="NCBI Taxonomy" id="1836956"/>
    <lineage>
        <taxon>Eukaryota</taxon>
        <taxon>Fungi</taxon>
        <taxon>Dikarya</taxon>
        <taxon>Ascomycota</taxon>
        <taxon>Pezizomycotina</taxon>
        <taxon>Sordariomycetes</taxon>
        <taxon>Hypocreomycetidae</taxon>
        <taxon>Glomerellales</taxon>
        <taxon>Glomerellaceae</taxon>
        <taxon>Colletotrichum</taxon>
        <taxon>Colletotrichum gloeosporioides species complex</taxon>
    </lineage>
</organism>
<gene>
    <name evidence="2" type="ORF">CCHR01_14697</name>
</gene>
<sequence length="59" mass="6928">MTRKFFKHLQTRSRLSTSRQPTAAREQCKPHCQRRDPSEWTPRVYVSKPMNNSLGLGLL</sequence>
<name>A0AAD9A836_9PEZI</name>
<feature type="compositionally biased region" description="Basic residues" evidence="1">
    <location>
        <begin position="1"/>
        <end position="11"/>
    </location>
</feature>
<reference evidence="2" key="1">
    <citation type="submission" date="2023-01" db="EMBL/GenBank/DDBJ databases">
        <title>Colletotrichum chrysophilum M932 genome sequence.</title>
        <authorList>
            <person name="Baroncelli R."/>
        </authorList>
    </citation>
    <scope>NUCLEOTIDE SEQUENCE</scope>
    <source>
        <strain evidence="2">M932</strain>
    </source>
</reference>